<dbReference type="GO" id="GO:0005736">
    <property type="term" value="C:RNA polymerase I complex"/>
    <property type="evidence" value="ECO:0007669"/>
    <property type="project" value="TreeGrafter"/>
</dbReference>
<reference evidence="9" key="1">
    <citation type="submission" date="2021-12" db="EMBL/GenBank/DDBJ databases">
        <authorList>
            <person name="King R."/>
        </authorList>
    </citation>
    <scope>NUCLEOTIDE SEQUENCE</scope>
</reference>
<evidence type="ECO:0000313" key="9">
    <source>
        <dbReference type="EMBL" id="CAH0561287.1"/>
    </source>
</evidence>
<dbReference type="InterPro" id="IPR022905">
    <property type="entry name" value="Rpo11-like"/>
</dbReference>
<dbReference type="InterPro" id="IPR036603">
    <property type="entry name" value="RBP11-like"/>
</dbReference>
<organism evidence="9 10">
    <name type="scientific">Brassicogethes aeneus</name>
    <name type="common">Rape pollen beetle</name>
    <name type="synonym">Meligethes aeneus</name>
    <dbReference type="NCBI Taxonomy" id="1431903"/>
    <lineage>
        <taxon>Eukaryota</taxon>
        <taxon>Metazoa</taxon>
        <taxon>Ecdysozoa</taxon>
        <taxon>Arthropoda</taxon>
        <taxon>Hexapoda</taxon>
        <taxon>Insecta</taxon>
        <taxon>Pterygota</taxon>
        <taxon>Neoptera</taxon>
        <taxon>Endopterygota</taxon>
        <taxon>Coleoptera</taxon>
        <taxon>Polyphaga</taxon>
        <taxon>Cucujiformia</taxon>
        <taxon>Nitidulidae</taxon>
        <taxon>Meligethinae</taxon>
        <taxon>Brassicogethes</taxon>
    </lineage>
</organism>
<gene>
    <name evidence="9" type="ORF">MELIAE_LOCUS10852</name>
</gene>
<comment type="similarity">
    <text evidence="6">Belongs to the archaeal Rpo11/eukaryotic RPB11/RPC19 RNA polymerase subunit family.</text>
</comment>
<dbReference type="GO" id="GO:0006362">
    <property type="term" value="P:transcription elongation by RNA polymerase I"/>
    <property type="evidence" value="ECO:0007669"/>
    <property type="project" value="TreeGrafter"/>
</dbReference>
<dbReference type="GO" id="GO:0003899">
    <property type="term" value="F:DNA-directed RNA polymerase activity"/>
    <property type="evidence" value="ECO:0007669"/>
    <property type="project" value="InterPro"/>
</dbReference>
<dbReference type="GO" id="GO:0005666">
    <property type="term" value="C:RNA polymerase III complex"/>
    <property type="evidence" value="ECO:0007669"/>
    <property type="project" value="TreeGrafter"/>
</dbReference>
<evidence type="ECO:0000256" key="2">
    <source>
        <dbReference type="ARBA" id="ARBA00022079"/>
    </source>
</evidence>
<evidence type="ECO:0000256" key="5">
    <source>
        <dbReference type="ARBA" id="ARBA00023242"/>
    </source>
</evidence>
<dbReference type="InterPro" id="IPR033898">
    <property type="entry name" value="RNAP_AC19"/>
</dbReference>
<dbReference type="PANTHER" id="PTHR13946">
    <property type="entry name" value="DNA-DIRECTED RNA POLYMERASE I,II,III"/>
    <property type="match status" value="1"/>
</dbReference>
<dbReference type="InterPro" id="IPR008193">
    <property type="entry name" value="RNA_pol_Rpb11_13-16kDa_CS"/>
</dbReference>
<keyword evidence="4" id="KW-0804">Transcription</keyword>
<evidence type="ECO:0000256" key="4">
    <source>
        <dbReference type="ARBA" id="ARBA00023163"/>
    </source>
</evidence>
<evidence type="ECO:0000313" key="10">
    <source>
        <dbReference type="Proteomes" id="UP001154078"/>
    </source>
</evidence>
<dbReference type="InterPro" id="IPR009025">
    <property type="entry name" value="RBP11-like_dimer"/>
</dbReference>
<dbReference type="OrthoDB" id="510325at2759"/>
<evidence type="ECO:0000256" key="3">
    <source>
        <dbReference type="ARBA" id="ARBA00022478"/>
    </source>
</evidence>
<name>A0A9P0BEH4_BRAAE</name>
<dbReference type="Proteomes" id="UP001154078">
    <property type="component" value="Chromosome 7"/>
</dbReference>
<keyword evidence="10" id="KW-1185">Reference proteome</keyword>
<keyword evidence="5" id="KW-0539">Nucleus</keyword>
<evidence type="ECO:0000256" key="6">
    <source>
        <dbReference type="ARBA" id="ARBA00025751"/>
    </source>
</evidence>
<dbReference type="GO" id="GO:0006383">
    <property type="term" value="P:transcription by RNA polymerase III"/>
    <property type="evidence" value="ECO:0007669"/>
    <property type="project" value="TreeGrafter"/>
</dbReference>
<dbReference type="CDD" id="cd07029">
    <property type="entry name" value="RNAP_I_III_AC19"/>
    <property type="match status" value="1"/>
</dbReference>
<evidence type="ECO:0000256" key="1">
    <source>
        <dbReference type="ARBA" id="ARBA00004123"/>
    </source>
</evidence>
<feature type="domain" description="DNA-directed RNA polymerase RBP11-like dimerisation" evidence="8">
    <location>
        <begin position="18"/>
        <end position="88"/>
    </location>
</feature>
<keyword evidence="3" id="KW-0240">DNA-directed RNA polymerase</keyword>
<accession>A0A9P0BEH4</accession>
<sequence>MPIAQLAGSETTNDSNKTFVFKDEGHTLGNALRCVISSYPDVLFCGYTVPHPAESKMHFRIQMKKGKAVDALKRGLDDLIKVCDVTMEKFNEEFDNFNEQATMSI</sequence>
<dbReference type="AlphaFoldDB" id="A0A9P0BEH4"/>
<dbReference type="GO" id="GO:0003677">
    <property type="term" value="F:DNA binding"/>
    <property type="evidence" value="ECO:0007669"/>
    <property type="project" value="InterPro"/>
</dbReference>
<dbReference type="EMBL" id="OV121138">
    <property type="protein sequence ID" value="CAH0561287.1"/>
    <property type="molecule type" value="Genomic_DNA"/>
</dbReference>
<proteinExistence type="inferred from homology"/>
<dbReference type="PANTHER" id="PTHR13946:SF28">
    <property type="entry name" value="DNA-DIRECTED RNA POLYMERASES I AND III SUBUNIT RPAC2"/>
    <property type="match status" value="1"/>
</dbReference>
<dbReference type="Pfam" id="PF13656">
    <property type="entry name" value="RNA_pol_L_2"/>
    <property type="match status" value="1"/>
</dbReference>
<dbReference type="GO" id="GO:0046983">
    <property type="term" value="F:protein dimerization activity"/>
    <property type="evidence" value="ECO:0007669"/>
    <property type="project" value="InterPro"/>
</dbReference>
<dbReference type="Gene3D" id="3.30.1360.10">
    <property type="entry name" value="RNA polymerase, RBP11-like subunit"/>
    <property type="match status" value="1"/>
</dbReference>
<protein>
    <recommendedName>
        <fullName evidence="2">DNA-directed RNA polymerases I and III subunit RPAC2</fullName>
    </recommendedName>
    <alternativeName>
        <fullName evidence="7">DNA-directed RNA polymerase I subunit D</fullName>
    </alternativeName>
</protein>
<dbReference type="HAMAP" id="MF_00261">
    <property type="entry name" value="RNApol_arch_Rpo11"/>
    <property type="match status" value="1"/>
</dbReference>
<evidence type="ECO:0000256" key="7">
    <source>
        <dbReference type="ARBA" id="ARBA00031757"/>
    </source>
</evidence>
<dbReference type="FunFam" id="3.30.1360.10:FF:000006">
    <property type="entry name" value="DNA-directed RNA polymerases I and III subunit RPAC2"/>
    <property type="match status" value="1"/>
</dbReference>
<dbReference type="PROSITE" id="PS01154">
    <property type="entry name" value="RNA_POL_L_13KD"/>
    <property type="match status" value="1"/>
</dbReference>
<comment type="subcellular location">
    <subcellularLocation>
        <location evidence="1">Nucleus</location>
    </subcellularLocation>
</comment>
<dbReference type="SUPFAM" id="SSF55257">
    <property type="entry name" value="RBP11-like subunits of RNA polymerase"/>
    <property type="match status" value="1"/>
</dbReference>
<evidence type="ECO:0000259" key="8">
    <source>
        <dbReference type="Pfam" id="PF13656"/>
    </source>
</evidence>